<dbReference type="InterPro" id="IPR006311">
    <property type="entry name" value="TAT_signal"/>
</dbReference>
<evidence type="ECO:0000313" key="2">
    <source>
        <dbReference type="Proteomes" id="UP001519290"/>
    </source>
</evidence>
<dbReference type="RefSeq" id="WP_209904793.1">
    <property type="nucleotide sequence ID" value="NZ_BAAAJW010000001.1"/>
</dbReference>
<accession>A0ABS4X857</accession>
<keyword evidence="2" id="KW-1185">Reference proteome</keyword>
<comment type="caution">
    <text evidence="1">The sequence shown here is derived from an EMBL/GenBank/DDBJ whole genome shotgun (WGS) entry which is preliminary data.</text>
</comment>
<name>A0ABS4X857_9MICO</name>
<dbReference type="Proteomes" id="UP001519290">
    <property type="component" value="Unassembled WGS sequence"/>
</dbReference>
<dbReference type="EMBL" id="JAGIOD010000002">
    <property type="protein sequence ID" value="MBP2383889.1"/>
    <property type="molecule type" value="Genomic_DNA"/>
</dbReference>
<evidence type="ECO:0000313" key="1">
    <source>
        <dbReference type="EMBL" id="MBP2383889.1"/>
    </source>
</evidence>
<proteinExistence type="predicted"/>
<sequence>MSTTVPVPSAPDPAGAAPRAGIARRALLRGAGMMGVATATGATLTTAPALAADAPTAVTPDSFTLTADYATDADVVDALVEQAGRASVGEVMDTANHERTPVSGVVGGQRHGFRFASGDENDSDVAPQGITTTRDAVGTTQDGRYDGRQLIAVSFHNSSPKGSRINLIDWDSDHPNRYRRILLVNPTGTPEEPSFEDVPIHVGGIAWYGNLLYVADTGTGMRVFDMTRILTTDTGGDKEQIGRVGDTFYAHQYRYALPQVGTITSHVEGEELVWSTISLDRSSTSIVMTEYRCTDCDYPGGTTRAVRFPFAPDSTRFAATTTATEAFEVPLHNLNGVGSYDGTWWFNSSNSTHQTLYAWSGSGEMTSHDWVNWGESLSYWKDEDGPDLLWSLREETGDRPVFAVAASDYGP</sequence>
<reference evidence="1 2" key="1">
    <citation type="submission" date="2021-03" db="EMBL/GenBank/DDBJ databases">
        <title>Sequencing the genomes of 1000 actinobacteria strains.</title>
        <authorList>
            <person name="Klenk H.-P."/>
        </authorList>
    </citation>
    <scope>NUCLEOTIDE SEQUENCE [LARGE SCALE GENOMIC DNA]</scope>
    <source>
        <strain evidence="1 2">DSM 14566</strain>
    </source>
</reference>
<gene>
    <name evidence="1" type="ORF">JOF43_003878</name>
</gene>
<dbReference type="PROSITE" id="PS51318">
    <property type="entry name" value="TAT"/>
    <property type="match status" value="1"/>
</dbReference>
<organism evidence="1 2">
    <name type="scientific">Brachybacterium sacelli</name>
    <dbReference type="NCBI Taxonomy" id="173364"/>
    <lineage>
        <taxon>Bacteria</taxon>
        <taxon>Bacillati</taxon>
        <taxon>Actinomycetota</taxon>
        <taxon>Actinomycetes</taxon>
        <taxon>Micrococcales</taxon>
        <taxon>Dermabacteraceae</taxon>
        <taxon>Brachybacterium</taxon>
    </lineage>
</organism>
<protein>
    <submittedName>
        <fullName evidence="1">Uncharacterized protein</fullName>
    </submittedName>
</protein>